<comment type="catalytic activity">
    <reaction evidence="7">
        <text>L-threonyl-[protein] + ATP = O-phospho-L-threonyl-[protein] + ADP + H(+)</text>
        <dbReference type="Rhea" id="RHEA:46608"/>
        <dbReference type="Rhea" id="RHEA-COMP:11060"/>
        <dbReference type="Rhea" id="RHEA-COMP:11605"/>
        <dbReference type="ChEBI" id="CHEBI:15378"/>
        <dbReference type="ChEBI" id="CHEBI:30013"/>
        <dbReference type="ChEBI" id="CHEBI:30616"/>
        <dbReference type="ChEBI" id="CHEBI:61977"/>
        <dbReference type="ChEBI" id="CHEBI:456216"/>
        <dbReference type="EC" id="2.7.11.1"/>
    </reaction>
</comment>
<dbReference type="SUPFAM" id="SSF56112">
    <property type="entry name" value="Protein kinase-like (PK-like)"/>
    <property type="match status" value="1"/>
</dbReference>
<dbReference type="Pfam" id="PF00069">
    <property type="entry name" value="Pkinase"/>
    <property type="match status" value="1"/>
</dbReference>
<dbReference type="EMBL" id="JAZHXJ010000988">
    <property type="protein sequence ID" value="KAL1847252.1"/>
    <property type="molecule type" value="Genomic_DNA"/>
</dbReference>
<feature type="domain" description="Protein kinase" evidence="10">
    <location>
        <begin position="67"/>
        <end position="407"/>
    </location>
</feature>
<evidence type="ECO:0000313" key="12">
    <source>
        <dbReference type="Proteomes" id="UP001586593"/>
    </source>
</evidence>
<dbReference type="EC" id="2.7.11.1" evidence="1"/>
<dbReference type="Proteomes" id="UP001586593">
    <property type="component" value="Unassembled WGS sequence"/>
</dbReference>
<evidence type="ECO:0000256" key="7">
    <source>
        <dbReference type="ARBA" id="ARBA00047899"/>
    </source>
</evidence>
<accession>A0ABR3VWX0</accession>
<dbReference type="PANTHER" id="PTHR47634">
    <property type="entry name" value="PROTEIN KINASE DOMAIN-CONTAINING PROTEIN-RELATED"/>
    <property type="match status" value="1"/>
</dbReference>
<dbReference type="PANTHER" id="PTHR47634:SF9">
    <property type="entry name" value="PROTEIN KINASE DOMAIN-CONTAINING PROTEIN-RELATED"/>
    <property type="match status" value="1"/>
</dbReference>
<sequence length="424" mass="47790">MLVATLLLRPSSGTTGDGGGASPARPLPAAQPELHGDDVLLEEETLSWFHPGRWYPVRIGDVIRSRYQVLVKLGFGSVSTVWLCRDLRRHRYVSLKIYETGHRQASNETVVLHHLTSLVRDGKGSRLVRTSYGDFEIPGLVGPHVCLVYDPLCMTLEDLREYSGGKLPTYALKPLLQVVLRGLDYLHTVAHVVHTDIQANNIMLSTQEANFWDELVEEEWTSPSPRKVVGDRVIYESKDVDIPDDGMPVICDFGEAKVGDGPFIGEVMPDLYRAPEIILYIPWNEKIDIWGFGLMVWDLLEGKHLFNKRLPSRDASRGAHMARIVTLLGNPPPDFLKRSVASVEFFDEQGNPKEELRSLNTGGSLEEEEEALEGEDGELFLAFLRRTLQWRPEDRPTARELLDDPWLKSTEAEEDVRGDARQTS</sequence>
<keyword evidence="3" id="KW-0808">Transferase</keyword>
<keyword evidence="5" id="KW-0418">Kinase</keyword>
<dbReference type="PROSITE" id="PS50011">
    <property type="entry name" value="PROTEIN_KINASE_DOM"/>
    <property type="match status" value="1"/>
</dbReference>
<evidence type="ECO:0000259" key="10">
    <source>
        <dbReference type="PROSITE" id="PS50011"/>
    </source>
</evidence>
<feature type="region of interest" description="Disordered" evidence="9">
    <location>
        <begin position="399"/>
        <end position="424"/>
    </location>
</feature>
<dbReference type="InterPro" id="IPR011009">
    <property type="entry name" value="Kinase-like_dom_sf"/>
</dbReference>
<reference evidence="11 12" key="1">
    <citation type="journal article" date="2024" name="Commun. Biol.">
        <title>Comparative genomic analysis of thermophilic fungi reveals convergent evolutionary adaptations and gene losses.</title>
        <authorList>
            <person name="Steindorff A.S."/>
            <person name="Aguilar-Pontes M.V."/>
            <person name="Robinson A.J."/>
            <person name="Andreopoulos B."/>
            <person name="LaButti K."/>
            <person name="Kuo A."/>
            <person name="Mondo S."/>
            <person name="Riley R."/>
            <person name="Otillar R."/>
            <person name="Haridas S."/>
            <person name="Lipzen A."/>
            <person name="Grimwood J."/>
            <person name="Schmutz J."/>
            <person name="Clum A."/>
            <person name="Reid I.D."/>
            <person name="Moisan M.C."/>
            <person name="Butler G."/>
            <person name="Nguyen T.T.M."/>
            <person name="Dewar K."/>
            <person name="Conant G."/>
            <person name="Drula E."/>
            <person name="Henrissat B."/>
            <person name="Hansel C."/>
            <person name="Singer S."/>
            <person name="Hutchinson M.I."/>
            <person name="de Vries R.P."/>
            <person name="Natvig D.O."/>
            <person name="Powell A.J."/>
            <person name="Tsang A."/>
            <person name="Grigoriev I.V."/>
        </authorList>
    </citation>
    <scope>NUCLEOTIDE SEQUENCE [LARGE SCALE GENOMIC DNA]</scope>
    <source>
        <strain evidence="11 12">ATCC 24622</strain>
    </source>
</reference>
<dbReference type="Gene3D" id="3.30.200.20">
    <property type="entry name" value="Phosphorylase Kinase, domain 1"/>
    <property type="match status" value="1"/>
</dbReference>
<evidence type="ECO:0000256" key="4">
    <source>
        <dbReference type="ARBA" id="ARBA00022741"/>
    </source>
</evidence>
<evidence type="ECO:0000256" key="1">
    <source>
        <dbReference type="ARBA" id="ARBA00012513"/>
    </source>
</evidence>
<comment type="caution">
    <text evidence="11">The sequence shown here is derived from an EMBL/GenBank/DDBJ whole genome shotgun (WGS) entry which is preliminary data.</text>
</comment>
<evidence type="ECO:0000256" key="3">
    <source>
        <dbReference type="ARBA" id="ARBA00022679"/>
    </source>
</evidence>
<dbReference type="InterPro" id="IPR051334">
    <property type="entry name" value="SRPK"/>
</dbReference>
<keyword evidence="4" id="KW-0547">Nucleotide-binding</keyword>
<keyword evidence="12" id="KW-1185">Reference proteome</keyword>
<organism evidence="11 12">
    <name type="scientific">Phialemonium thermophilum</name>
    <dbReference type="NCBI Taxonomy" id="223376"/>
    <lineage>
        <taxon>Eukaryota</taxon>
        <taxon>Fungi</taxon>
        <taxon>Dikarya</taxon>
        <taxon>Ascomycota</taxon>
        <taxon>Pezizomycotina</taxon>
        <taxon>Sordariomycetes</taxon>
        <taxon>Sordariomycetidae</taxon>
        <taxon>Cephalothecales</taxon>
        <taxon>Cephalothecaceae</taxon>
        <taxon>Phialemonium</taxon>
    </lineage>
</organism>
<comment type="catalytic activity">
    <reaction evidence="8">
        <text>L-seryl-[protein] + ATP = O-phospho-L-seryl-[protein] + ADP + H(+)</text>
        <dbReference type="Rhea" id="RHEA:17989"/>
        <dbReference type="Rhea" id="RHEA-COMP:9863"/>
        <dbReference type="Rhea" id="RHEA-COMP:11604"/>
        <dbReference type="ChEBI" id="CHEBI:15378"/>
        <dbReference type="ChEBI" id="CHEBI:29999"/>
        <dbReference type="ChEBI" id="CHEBI:30616"/>
        <dbReference type="ChEBI" id="CHEBI:83421"/>
        <dbReference type="ChEBI" id="CHEBI:456216"/>
        <dbReference type="EC" id="2.7.11.1"/>
    </reaction>
</comment>
<evidence type="ECO:0000256" key="9">
    <source>
        <dbReference type="SAM" id="MobiDB-lite"/>
    </source>
</evidence>
<name>A0ABR3VWX0_9PEZI</name>
<dbReference type="Gene3D" id="1.10.510.10">
    <property type="entry name" value="Transferase(Phosphotransferase) domain 1"/>
    <property type="match status" value="1"/>
</dbReference>
<evidence type="ECO:0000313" key="11">
    <source>
        <dbReference type="EMBL" id="KAL1847252.1"/>
    </source>
</evidence>
<proteinExistence type="predicted"/>
<evidence type="ECO:0000256" key="8">
    <source>
        <dbReference type="ARBA" id="ARBA00048679"/>
    </source>
</evidence>
<dbReference type="SMART" id="SM00220">
    <property type="entry name" value="S_TKc"/>
    <property type="match status" value="1"/>
</dbReference>
<keyword evidence="6" id="KW-0067">ATP-binding</keyword>
<feature type="region of interest" description="Disordered" evidence="9">
    <location>
        <begin position="9"/>
        <end position="29"/>
    </location>
</feature>
<evidence type="ECO:0000256" key="5">
    <source>
        <dbReference type="ARBA" id="ARBA00022777"/>
    </source>
</evidence>
<protein>
    <recommendedName>
        <fullName evidence="1">non-specific serine/threonine protein kinase</fullName>
        <ecNumber evidence="1">2.7.11.1</ecNumber>
    </recommendedName>
</protein>
<feature type="compositionally biased region" description="Basic and acidic residues" evidence="9">
    <location>
        <begin position="415"/>
        <end position="424"/>
    </location>
</feature>
<gene>
    <name evidence="11" type="ORF">VTK73DRAFT_10387</name>
</gene>
<feature type="region of interest" description="Disordered" evidence="9">
    <location>
        <begin position="351"/>
        <end position="373"/>
    </location>
</feature>
<evidence type="ECO:0000256" key="2">
    <source>
        <dbReference type="ARBA" id="ARBA00022527"/>
    </source>
</evidence>
<dbReference type="InterPro" id="IPR000719">
    <property type="entry name" value="Prot_kinase_dom"/>
</dbReference>
<keyword evidence="2" id="KW-0723">Serine/threonine-protein kinase</keyword>
<evidence type="ECO:0000256" key="6">
    <source>
        <dbReference type="ARBA" id="ARBA00022840"/>
    </source>
</evidence>